<dbReference type="InterPro" id="IPR050077">
    <property type="entry name" value="LexA_repressor"/>
</dbReference>
<proteinExistence type="predicted"/>
<dbReference type="AlphaFoldDB" id="F3ZVC1"/>
<dbReference type="InterPro" id="IPR036390">
    <property type="entry name" value="WH_DNA-bd_sf"/>
</dbReference>
<reference evidence="3" key="1">
    <citation type="submission" date="2010-11" db="EMBL/GenBank/DDBJ databases">
        <title>The complete genome of Mahella australiensis DSM 15567.</title>
        <authorList>
            <consortium name="US DOE Joint Genome Institute (JGI-PGF)"/>
            <person name="Lucas S."/>
            <person name="Copeland A."/>
            <person name="Lapidus A."/>
            <person name="Bruce D."/>
            <person name="Goodwin L."/>
            <person name="Pitluck S."/>
            <person name="Kyrpides N."/>
            <person name="Mavromatis K."/>
            <person name="Pagani I."/>
            <person name="Ivanova N."/>
            <person name="Teshima H."/>
            <person name="Brettin T."/>
            <person name="Detter J.C."/>
            <person name="Han C."/>
            <person name="Tapia R."/>
            <person name="Land M."/>
            <person name="Hauser L."/>
            <person name="Markowitz V."/>
            <person name="Cheng J.-F."/>
            <person name="Hugenholtz P."/>
            <person name="Woyke T."/>
            <person name="Wu D."/>
            <person name="Spring S."/>
            <person name="Pukall R."/>
            <person name="Steenblock K."/>
            <person name="Schneider S."/>
            <person name="Klenk H.-P."/>
            <person name="Eisen J.A."/>
        </authorList>
    </citation>
    <scope>NUCLEOTIDE SEQUENCE [LARGE SCALE GENOMIC DNA]</scope>
    <source>
        <strain evidence="3">DSM 15567 / CIP 107919 / 50-1 BON</strain>
    </source>
</reference>
<dbReference type="InterPro" id="IPR036388">
    <property type="entry name" value="WH-like_DNA-bd_sf"/>
</dbReference>
<dbReference type="PANTHER" id="PTHR33516">
    <property type="entry name" value="LEXA REPRESSOR"/>
    <property type="match status" value="1"/>
</dbReference>
<dbReference type="eggNOG" id="COG1974">
    <property type="taxonomic scope" value="Bacteria"/>
</dbReference>
<evidence type="ECO:0000259" key="1">
    <source>
        <dbReference type="Pfam" id="PF01726"/>
    </source>
</evidence>
<organism evidence="2 3">
    <name type="scientific">Mahella australiensis (strain DSM 15567 / CIP 107919 / 50-1 BON)</name>
    <dbReference type="NCBI Taxonomy" id="697281"/>
    <lineage>
        <taxon>Bacteria</taxon>
        <taxon>Bacillati</taxon>
        <taxon>Bacillota</taxon>
        <taxon>Clostridia</taxon>
        <taxon>Thermoanaerobacterales</taxon>
        <taxon>Thermoanaerobacterales Family IV. Incertae Sedis</taxon>
        <taxon>Mahella</taxon>
    </lineage>
</organism>
<dbReference type="GO" id="GO:0003677">
    <property type="term" value="F:DNA binding"/>
    <property type="evidence" value="ECO:0007669"/>
    <property type="project" value="UniProtKB-KW"/>
</dbReference>
<dbReference type="RefSeq" id="WP_013779705.1">
    <property type="nucleotide sequence ID" value="NC_015520.1"/>
</dbReference>
<dbReference type="SUPFAM" id="SSF46785">
    <property type="entry name" value="Winged helix' DNA-binding domain"/>
    <property type="match status" value="1"/>
</dbReference>
<dbReference type="GO" id="GO:0004252">
    <property type="term" value="F:serine-type endopeptidase activity"/>
    <property type="evidence" value="ECO:0007669"/>
    <property type="project" value="InterPro"/>
</dbReference>
<dbReference type="HOGENOM" id="CLU_066192_57_1_9"/>
<feature type="domain" description="LexA repressor DNA-binding" evidence="1">
    <location>
        <begin position="2"/>
        <end position="63"/>
    </location>
</feature>
<dbReference type="EMBL" id="CP002360">
    <property type="protein sequence ID" value="AEE95271.1"/>
    <property type="molecule type" value="Genomic_DNA"/>
</dbReference>
<dbReference type="OrthoDB" id="1956263at2"/>
<dbReference type="Pfam" id="PF01726">
    <property type="entry name" value="LexA_DNA_bind"/>
    <property type="match status" value="1"/>
</dbReference>
<dbReference type="GO" id="GO:0006508">
    <property type="term" value="P:proteolysis"/>
    <property type="evidence" value="ECO:0007669"/>
    <property type="project" value="InterPro"/>
</dbReference>
<name>F3ZVC1_MAHA5</name>
<dbReference type="InterPro" id="IPR006199">
    <property type="entry name" value="LexA_DNA-bd_dom"/>
</dbReference>
<sequence>MLTKKQQQVLDAIVKYQAEHGFAPSLHEIGDMVGLKSVATVYGYICRLEKAGAIRRIHGSPRAIEVLTGAK</sequence>
<gene>
    <name evidence="2" type="ordered locus">Mahau_0048</name>
</gene>
<keyword evidence="3" id="KW-1185">Reference proteome</keyword>
<dbReference type="Gene3D" id="1.10.10.10">
    <property type="entry name" value="Winged helix-like DNA-binding domain superfamily/Winged helix DNA-binding domain"/>
    <property type="match status" value="1"/>
</dbReference>
<evidence type="ECO:0000313" key="2">
    <source>
        <dbReference type="EMBL" id="AEE95271.1"/>
    </source>
</evidence>
<reference evidence="2 3" key="2">
    <citation type="journal article" date="2011" name="Stand. Genomic Sci.">
        <title>Complete genome sequence of Mahella australiensis type strain (50-1 BON).</title>
        <authorList>
            <person name="Sikorski J."/>
            <person name="Teshima H."/>
            <person name="Nolan M."/>
            <person name="Lucas S."/>
            <person name="Hammon N."/>
            <person name="Deshpande S."/>
            <person name="Cheng J.F."/>
            <person name="Pitluck S."/>
            <person name="Liolios K."/>
            <person name="Pagani I."/>
            <person name="Ivanova N."/>
            <person name="Huntemann M."/>
            <person name="Mavromatis K."/>
            <person name="Ovchinikova G."/>
            <person name="Pati A."/>
            <person name="Tapia R."/>
            <person name="Han C."/>
            <person name="Goodwin L."/>
            <person name="Chen A."/>
            <person name="Palaniappan K."/>
            <person name="Land M."/>
            <person name="Hauser L."/>
            <person name="Ngatchou-Djao O.D."/>
            <person name="Rohde M."/>
            <person name="Pukall R."/>
            <person name="Spring S."/>
            <person name="Abt B."/>
            <person name="Goker M."/>
            <person name="Detter J.C."/>
            <person name="Woyke T."/>
            <person name="Bristow J."/>
            <person name="Markowitz V."/>
            <person name="Hugenholtz P."/>
            <person name="Eisen J.A."/>
            <person name="Kyrpides N.C."/>
            <person name="Klenk H.P."/>
            <person name="Lapidus A."/>
        </authorList>
    </citation>
    <scope>NUCLEOTIDE SEQUENCE [LARGE SCALE GENOMIC DNA]</scope>
    <source>
        <strain evidence="3">DSM 15567 / CIP 107919 / 50-1 BON</strain>
    </source>
</reference>
<dbReference type="STRING" id="697281.Mahau_0048"/>
<dbReference type="KEGG" id="mas:Mahau_0048"/>
<accession>F3ZVC1</accession>
<dbReference type="Proteomes" id="UP000008457">
    <property type="component" value="Chromosome"/>
</dbReference>
<dbReference type="PANTHER" id="PTHR33516:SF2">
    <property type="entry name" value="LEXA REPRESSOR-RELATED"/>
    <property type="match status" value="1"/>
</dbReference>
<protein>
    <submittedName>
        <fullName evidence="2">LexA DNA-binding domain protein</fullName>
    </submittedName>
</protein>
<evidence type="ECO:0000313" key="3">
    <source>
        <dbReference type="Proteomes" id="UP000008457"/>
    </source>
</evidence>
<keyword evidence="2" id="KW-0238">DNA-binding</keyword>